<dbReference type="GO" id="GO:0007018">
    <property type="term" value="P:microtubule-based movement"/>
    <property type="evidence" value="ECO:0007669"/>
    <property type="project" value="InterPro"/>
</dbReference>
<dbReference type="GO" id="GO:0030286">
    <property type="term" value="C:dynein complex"/>
    <property type="evidence" value="ECO:0007669"/>
    <property type="project" value="InterPro"/>
</dbReference>
<feature type="region of interest" description="Disordered" evidence="1">
    <location>
        <begin position="459"/>
        <end position="478"/>
    </location>
</feature>
<accession>U6KP05</accession>
<reference evidence="4" key="1">
    <citation type="submission" date="2013-10" db="EMBL/GenBank/DDBJ databases">
        <title>Genomic analysis of the causative agents of coccidiosis in chickens.</title>
        <authorList>
            <person name="Reid A.J."/>
            <person name="Blake D."/>
            <person name="Billington K."/>
            <person name="Browne H."/>
            <person name="Dunn M."/>
            <person name="Hung S."/>
            <person name="Kawahara F."/>
            <person name="Miranda-Saavedra D."/>
            <person name="Mourier T."/>
            <person name="Nagra H."/>
            <person name="Otto T.D."/>
            <person name="Rawlings N."/>
            <person name="Sanchez A."/>
            <person name="Sanders M."/>
            <person name="Subramaniam C."/>
            <person name="Tay Y."/>
            <person name="Dear P."/>
            <person name="Doerig C."/>
            <person name="Gruber A."/>
            <person name="Parkinson J."/>
            <person name="Shirley M."/>
            <person name="Wan K.L."/>
            <person name="Berriman M."/>
            <person name="Tomley F."/>
            <person name="Pain A."/>
        </authorList>
    </citation>
    <scope>NUCLEOTIDE SEQUENCE [LARGE SCALE GENOMIC DNA]</scope>
    <source>
        <strain evidence="4">Houghton</strain>
    </source>
</reference>
<evidence type="ECO:0000313" key="5">
    <source>
        <dbReference type="Proteomes" id="UP000030747"/>
    </source>
</evidence>
<evidence type="ECO:0000313" key="4">
    <source>
        <dbReference type="EMBL" id="CDJ38551.1"/>
    </source>
</evidence>
<dbReference type="PANTHER" id="PTHR45703">
    <property type="entry name" value="DYNEIN HEAVY CHAIN"/>
    <property type="match status" value="1"/>
</dbReference>
<feature type="region of interest" description="Disordered" evidence="1">
    <location>
        <begin position="422"/>
        <end position="448"/>
    </location>
</feature>
<dbReference type="Proteomes" id="UP000030747">
    <property type="component" value="Unassembled WGS sequence"/>
</dbReference>
<proteinExistence type="predicted"/>
<dbReference type="OrthoDB" id="10252139at2759"/>
<dbReference type="EMBL" id="HG673947">
    <property type="protein sequence ID" value="CDJ38551.1"/>
    <property type="molecule type" value="Genomic_DNA"/>
</dbReference>
<feature type="domain" description="Dynein heavy chain ATP-binding dynein motor region" evidence="2">
    <location>
        <begin position="4"/>
        <end position="66"/>
    </location>
</feature>
<protein>
    <submittedName>
        <fullName evidence="4">Uncharacterized protein</fullName>
    </submittedName>
</protein>
<feature type="compositionally biased region" description="Basic and acidic residues" evidence="1">
    <location>
        <begin position="465"/>
        <end position="478"/>
    </location>
</feature>
<reference evidence="4" key="2">
    <citation type="submission" date="2013-10" db="EMBL/GenBank/DDBJ databases">
        <authorList>
            <person name="Aslett M."/>
        </authorList>
    </citation>
    <scope>NUCLEOTIDE SEQUENCE [LARGE SCALE GENOMIC DNA]</scope>
    <source>
        <strain evidence="4">Houghton</strain>
    </source>
</reference>
<evidence type="ECO:0000256" key="1">
    <source>
        <dbReference type="SAM" id="MobiDB-lite"/>
    </source>
</evidence>
<organism evidence="4 5">
    <name type="scientific">Eimeria tenella</name>
    <name type="common">Coccidian parasite</name>
    <dbReference type="NCBI Taxonomy" id="5802"/>
    <lineage>
        <taxon>Eukaryota</taxon>
        <taxon>Sar</taxon>
        <taxon>Alveolata</taxon>
        <taxon>Apicomplexa</taxon>
        <taxon>Conoidasida</taxon>
        <taxon>Coccidia</taxon>
        <taxon>Eucoccidiorida</taxon>
        <taxon>Eimeriorina</taxon>
        <taxon>Eimeriidae</taxon>
        <taxon>Eimeria</taxon>
    </lineage>
</organism>
<dbReference type="InterPro" id="IPR035706">
    <property type="entry name" value="AAA_9"/>
</dbReference>
<dbReference type="Gene3D" id="1.10.8.720">
    <property type="entry name" value="Region D6 of dynein motor"/>
    <property type="match status" value="1"/>
</dbReference>
<sequence length="478" mass="50456">MKILFLENPQVERQSTQLQVQNAADLRQLQELEETMLRLLSSSTSNILDDSALTETLKEASATAAAVAARVTEAALVLQQLSSSNLIFKPLAFRGSFLFFVVKELESLSSPAPAAAAGAAEAAAAEAAAAAGTTEAAAEAAEAAAAAAAAESKDRIQTLIQETTHAVYTQTLMGLFEKHKLPFAFAVAAEIIKRELHPETAEAAALLVSGCGLNAEAGRGEGLGEGLGWNGSYYFSVSDLKASLELLRCMYTAAAAPQTSLFNSLKKLLSEITYGGRITNPQDEKTLRTLAQQFITEDLAERGFEEDEETCIARLSLEIKDTNAFLGFCPAAALLLKRDKGNELLSHLQAMQPTDAAAAAAAAAEQLVLQRAQQLQQQLLGCLSLVRGPQTIDLQSAVVAAKEAAEDAAAARAAARAAAAEADAAAAPPSPIAAADAAKSDSREKDRFKQIQDSLSVFFAQERSSGPEEKQQKDKNAF</sequence>
<dbReference type="Pfam" id="PF18198">
    <property type="entry name" value="AAA_lid_11"/>
    <property type="match status" value="1"/>
</dbReference>
<dbReference type="InterPro" id="IPR042219">
    <property type="entry name" value="AAA_lid_11_sf"/>
</dbReference>
<feature type="compositionally biased region" description="Basic and acidic residues" evidence="1">
    <location>
        <begin position="438"/>
        <end position="448"/>
    </location>
</feature>
<dbReference type="GO" id="GO:0045505">
    <property type="term" value="F:dynein intermediate chain binding"/>
    <property type="evidence" value="ECO:0007669"/>
    <property type="project" value="InterPro"/>
</dbReference>
<dbReference type="RefSeq" id="XP_013229389.1">
    <property type="nucleotide sequence ID" value="XM_013373935.1"/>
</dbReference>
<dbReference type="VEuPathDB" id="ToxoDB:ETH2_1057200"/>
<dbReference type="VEuPathDB" id="ToxoDB:ETH_00043205"/>
<dbReference type="GO" id="GO:0051959">
    <property type="term" value="F:dynein light intermediate chain binding"/>
    <property type="evidence" value="ECO:0007669"/>
    <property type="project" value="InterPro"/>
</dbReference>
<dbReference type="InterPro" id="IPR026983">
    <property type="entry name" value="DHC"/>
</dbReference>
<name>U6KP05_EIMTE</name>
<keyword evidence="5" id="KW-1185">Reference proteome</keyword>
<dbReference type="GeneID" id="25257680"/>
<dbReference type="AlphaFoldDB" id="U6KP05"/>
<dbReference type="Gene3D" id="1.10.8.1220">
    <property type="match status" value="1"/>
</dbReference>
<dbReference type="Pfam" id="PF12781">
    <property type="entry name" value="AAA_9"/>
    <property type="match status" value="1"/>
</dbReference>
<evidence type="ECO:0000259" key="2">
    <source>
        <dbReference type="Pfam" id="PF12781"/>
    </source>
</evidence>
<dbReference type="Gene3D" id="6.10.140.1060">
    <property type="match status" value="1"/>
</dbReference>
<gene>
    <name evidence="4" type="ORF">ETH_00043205</name>
</gene>
<dbReference type="InterPro" id="IPR041658">
    <property type="entry name" value="AAA_lid_11"/>
</dbReference>
<feature type="domain" description="Dynein heavy chain AAA lid" evidence="3">
    <location>
        <begin position="227"/>
        <end position="308"/>
    </location>
</feature>
<evidence type="ECO:0000259" key="3">
    <source>
        <dbReference type="Pfam" id="PF18198"/>
    </source>
</evidence>
<feature type="compositionally biased region" description="Low complexity" evidence="1">
    <location>
        <begin position="422"/>
        <end position="437"/>
    </location>
</feature>